<keyword evidence="1" id="KW-0175">Coiled coil</keyword>
<keyword evidence="4" id="KW-1185">Reference proteome</keyword>
<evidence type="ECO:0000256" key="2">
    <source>
        <dbReference type="SAM" id="MobiDB-lite"/>
    </source>
</evidence>
<evidence type="ECO:0000256" key="1">
    <source>
        <dbReference type="SAM" id="Coils"/>
    </source>
</evidence>
<dbReference type="EMBL" id="ML976989">
    <property type="protein sequence ID" value="KAF1957523.1"/>
    <property type="molecule type" value="Genomic_DNA"/>
</dbReference>
<evidence type="ECO:0000313" key="3">
    <source>
        <dbReference type="EMBL" id="KAF1957523.1"/>
    </source>
</evidence>
<feature type="compositionally biased region" description="Low complexity" evidence="2">
    <location>
        <begin position="292"/>
        <end position="308"/>
    </location>
</feature>
<organism evidence="3 4">
    <name type="scientific">Byssothecium circinans</name>
    <dbReference type="NCBI Taxonomy" id="147558"/>
    <lineage>
        <taxon>Eukaryota</taxon>
        <taxon>Fungi</taxon>
        <taxon>Dikarya</taxon>
        <taxon>Ascomycota</taxon>
        <taxon>Pezizomycotina</taxon>
        <taxon>Dothideomycetes</taxon>
        <taxon>Pleosporomycetidae</taxon>
        <taxon>Pleosporales</taxon>
        <taxon>Massarineae</taxon>
        <taxon>Massarinaceae</taxon>
        <taxon>Byssothecium</taxon>
    </lineage>
</organism>
<feature type="compositionally biased region" description="Basic and acidic residues" evidence="2">
    <location>
        <begin position="236"/>
        <end position="256"/>
    </location>
</feature>
<dbReference type="Proteomes" id="UP000800035">
    <property type="component" value="Unassembled WGS sequence"/>
</dbReference>
<protein>
    <submittedName>
        <fullName evidence="3">Uncharacterized protein</fullName>
    </submittedName>
</protein>
<dbReference type="AlphaFoldDB" id="A0A6A5TXB7"/>
<feature type="region of interest" description="Disordered" evidence="2">
    <location>
        <begin position="292"/>
        <end position="319"/>
    </location>
</feature>
<reference evidence="3" key="1">
    <citation type="journal article" date="2020" name="Stud. Mycol.">
        <title>101 Dothideomycetes genomes: a test case for predicting lifestyles and emergence of pathogens.</title>
        <authorList>
            <person name="Haridas S."/>
            <person name="Albert R."/>
            <person name="Binder M."/>
            <person name="Bloem J."/>
            <person name="Labutti K."/>
            <person name="Salamov A."/>
            <person name="Andreopoulos B."/>
            <person name="Baker S."/>
            <person name="Barry K."/>
            <person name="Bills G."/>
            <person name="Bluhm B."/>
            <person name="Cannon C."/>
            <person name="Castanera R."/>
            <person name="Culley D."/>
            <person name="Daum C."/>
            <person name="Ezra D."/>
            <person name="Gonzalez J."/>
            <person name="Henrissat B."/>
            <person name="Kuo A."/>
            <person name="Liang C."/>
            <person name="Lipzen A."/>
            <person name="Lutzoni F."/>
            <person name="Magnuson J."/>
            <person name="Mondo S."/>
            <person name="Nolan M."/>
            <person name="Ohm R."/>
            <person name="Pangilinan J."/>
            <person name="Park H.-J."/>
            <person name="Ramirez L."/>
            <person name="Alfaro M."/>
            <person name="Sun H."/>
            <person name="Tritt A."/>
            <person name="Yoshinaga Y."/>
            <person name="Zwiers L.-H."/>
            <person name="Turgeon B."/>
            <person name="Goodwin S."/>
            <person name="Spatafora J."/>
            <person name="Crous P."/>
            <person name="Grigoriev I."/>
        </authorList>
    </citation>
    <scope>NUCLEOTIDE SEQUENCE</scope>
    <source>
        <strain evidence="3">CBS 675.92</strain>
    </source>
</reference>
<name>A0A6A5TXB7_9PLEO</name>
<feature type="region of interest" description="Disordered" evidence="2">
    <location>
        <begin position="231"/>
        <end position="256"/>
    </location>
</feature>
<dbReference type="Gene3D" id="1.10.287.2610">
    <property type="match status" value="1"/>
</dbReference>
<feature type="coiled-coil region" evidence="1">
    <location>
        <begin position="347"/>
        <end position="374"/>
    </location>
</feature>
<sequence length="506" mass="57118">MSSTEHNTIVRPGPIVAAIVGNGLLAAFNRCVSAKNNSAKTILSGSFAPMPRAVSALEKFKWECNYLAAHTQPSPKNNHRQATELTKKDQLNEEMATKFDELEVKTTVEKFKSEAKLTAHDQVRKRMLSRNILLETDLKMMQATNKNLSASHDRCVQGLQKKIKGMAAAMESKDKYARAEIARKNKHIQELEAMNLDYEDQLDKAQMVINQLNSEARDHKEQLEAAKTEAAGYNAQHEEQSQQMDKLREELSKRRKQRTEIGSKIIDLKNERNRLNYRVKVLKEALVDATKANDNASSSNSTLSTSPAAPEPSVSTETSASLLEIEPLDEDIINAFEASQSKILDALRATQRQSEELKTKKSELSRKISHLRHQVRTAGDAMEADLAAFQHSKPARRHTDCLNRENFLLQSQRDALQKKVETLTHEVDGLSSSIGNSTNSASQDENIPLLCAQLYRLRQKYEEVEGQRGVAAEGFKEYLNKYTQMQERYRQLVAVYRSEHPELPSD</sequence>
<gene>
    <name evidence="3" type="ORF">CC80DRAFT_560876</name>
</gene>
<accession>A0A6A5TXB7</accession>
<proteinExistence type="predicted"/>
<evidence type="ECO:0000313" key="4">
    <source>
        <dbReference type="Proteomes" id="UP000800035"/>
    </source>
</evidence>